<comment type="pathway">
    <text evidence="7">Carbohydrate metabolism; galactose metabolism.</text>
</comment>
<comment type="cofactor">
    <cofactor evidence="2 7">
        <name>NAD(+)</name>
        <dbReference type="ChEBI" id="CHEBI:57540"/>
    </cofactor>
</comment>
<name>A0AAD5PYW4_9CRUS</name>
<dbReference type="AlphaFoldDB" id="A0AAD5PYW4"/>
<keyword evidence="6 7" id="KW-0413">Isomerase</keyword>
<evidence type="ECO:0000256" key="6">
    <source>
        <dbReference type="ARBA" id="ARBA00023235"/>
    </source>
</evidence>
<proteinExistence type="inferred from homology"/>
<dbReference type="InterPro" id="IPR036291">
    <property type="entry name" value="NAD(P)-bd_dom_sf"/>
</dbReference>
<keyword evidence="4 7" id="KW-0520">NAD</keyword>
<evidence type="ECO:0000256" key="1">
    <source>
        <dbReference type="ARBA" id="ARBA00000014"/>
    </source>
</evidence>
<dbReference type="InterPro" id="IPR005886">
    <property type="entry name" value="UDP_G4E"/>
</dbReference>
<dbReference type="NCBIfam" id="TIGR01179">
    <property type="entry name" value="galE"/>
    <property type="match status" value="1"/>
</dbReference>
<feature type="region of interest" description="Disordered" evidence="8">
    <location>
        <begin position="356"/>
        <end position="377"/>
    </location>
</feature>
<protein>
    <recommendedName>
        <fullName evidence="7">UDP-glucose 4-epimerase</fullName>
        <ecNumber evidence="7">5.1.3.2</ecNumber>
    </recommendedName>
</protein>
<evidence type="ECO:0000256" key="4">
    <source>
        <dbReference type="ARBA" id="ARBA00023027"/>
    </source>
</evidence>
<evidence type="ECO:0000256" key="7">
    <source>
        <dbReference type="RuleBase" id="RU366046"/>
    </source>
</evidence>
<reference evidence="10 11" key="1">
    <citation type="submission" date="2022-05" db="EMBL/GenBank/DDBJ databases">
        <title>A multi-omics perspective on studying reproductive biology in Daphnia sinensis.</title>
        <authorList>
            <person name="Jia J."/>
        </authorList>
    </citation>
    <scope>NUCLEOTIDE SEQUENCE [LARGE SCALE GENOMIC DNA]</scope>
    <source>
        <strain evidence="10 11">WSL</strain>
    </source>
</reference>
<dbReference type="PANTHER" id="PTHR43725">
    <property type="entry name" value="UDP-GLUCOSE 4-EPIMERASE"/>
    <property type="match status" value="1"/>
</dbReference>
<comment type="catalytic activity">
    <reaction evidence="1">
        <text>UDP-N-acetyl-alpha-D-glucosamine = UDP-N-acetyl-alpha-D-galactosamine</text>
        <dbReference type="Rhea" id="RHEA:20517"/>
        <dbReference type="ChEBI" id="CHEBI:57705"/>
        <dbReference type="ChEBI" id="CHEBI:67138"/>
        <dbReference type="EC" id="5.1.3.7"/>
    </reaction>
</comment>
<dbReference type="CDD" id="cd05247">
    <property type="entry name" value="UDP_G4E_1_SDR_e"/>
    <property type="match status" value="1"/>
</dbReference>
<dbReference type="EMBL" id="WJBH02000002">
    <property type="protein sequence ID" value="KAI9562813.1"/>
    <property type="molecule type" value="Genomic_DNA"/>
</dbReference>
<dbReference type="SUPFAM" id="SSF51735">
    <property type="entry name" value="NAD(P)-binding Rossmann-fold domains"/>
    <property type="match status" value="1"/>
</dbReference>
<comment type="similarity">
    <text evidence="7">Belongs to the NAD(P)-dependent epimerase/dehydratase family.</text>
</comment>
<dbReference type="GO" id="GO:0005829">
    <property type="term" value="C:cytosol"/>
    <property type="evidence" value="ECO:0007669"/>
    <property type="project" value="TreeGrafter"/>
</dbReference>
<gene>
    <name evidence="10" type="ORF">GHT06_010268</name>
</gene>
<dbReference type="Gene3D" id="3.90.25.10">
    <property type="entry name" value="UDP-galactose 4-epimerase, domain 1"/>
    <property type="match status" value="1"/>
</dbReference>
<comment type="function">
    <text evidence="3">Catalyzes two distinct but analogous reactions: the reversible epimerization of UDP-glucose to UDP-galactose and the reversible epimerization of UDP-N-acetylglucosamine to UDP-N-acetylgalactosamine. The reaction with UDP-Gal plays a critical role in the Leloir pathway of galactose catabolism in which galactose is converted to the glycolytic intermediate glucose 6-phosphate. It contributes to the catabolism of dietary galactose and enables the endogenous biosynthesis of both UDP-Gal and UDP-GalNAc when exogenous sources are limited. Both UDP-sugar interconversions are important in the synthesis of glycoproteins and glycolipids.</text>
</comment>
<feature type="compositionally biased region" description="Polar residues" evidence="8">
    <location>
        <begin position="364"/>
        <end position="377"/>
    </location>
</feature>
<dbReference type="Pfam" id="PF16363">
    <property type="entry name" value="GDP_Man_Dehyd"/>
    <property type="match status" value="1"/>
</dbReference>
<dbReference type="Proteomes" id="UP000820818">
    <property type="component" value="Linkage Group LG2"/>
</dbReference>
<evidence type="ECO:0000256" key="5">
    <source>
        <dbReference type="ARBA" id="ARBA00023144"/>
    </source>
</evidence>
<keyword evidence="5" id="KW-0299">Galactose metabolism</keyword>
<keyword evidence="11" id="KW-1185">Reference proteome</keyword>
<evidence type="ECO:0000313" key="10">
    <source>
        <dbReference type="EMBL" id="KAI9562813.1"/>
    </source>
</evidence>
<evidence type="ECO:0000313" key="11">
    <source>
        <dbReference type="Proteomes" id="UP000820818"/>
    </source>
</evidence>
<dbReference type="GO" id="GO:0003974">
    <property type="term" value="F:UDP-N-acetylglucosamine 4-epimerase activity"/>
    <property type="evidence" value="ECO:0007669"/>
    <property type="project" value="UniProtKB-EC"/>
</dbReference>
<comment type="caution">
    <text evidence="10">The sequence shown here is derived from an EMBL/GenBank/DDBJ whole genome shotgun (WGS) entry which is preliminary data.</text>
</comment>
<dbReference type="PANTHER" id="PTHR43725:SF31">
    <property type="entry name" value="UDP-GLUCOSE 4-EPIMERASE"/>
    <property type="match status" value="1"/>
</dbReference>
<feature type="domain" description="NAD(P)-binding" evidence="9">
    <location>
        <begin position="8"/>
        <end position="335"/>
    </location>
</feature>
<sequence length="377" mass="41762">MAKFQTIFVTGGAGYIGSHCVVELLEAGYDVIACDNFANSVNGEKGTAPSLERVEKITGKKVTFYQCDLLDYERLDKIFSQHKIDCVIHFAAMKAVGESMEVPLLYYKNNVVGTINLLEVMKSHECYQLVFSSSCTVYGNPKHLPITEDSPIGNVTNVYGRTKYLIEEMLMDLSRSDEKWNICSLRYFNPVGAHPSGLIGEDPTKPYSNLMPYIAQVALGNKPSVVVFGNDYNTPDGTGVRDYIHVMDLASGHVAALAKVEKDKLRYRTFNLGSGVGVSVIQLVETFGKVTGTTVTYELKPRREGDISAMYSNGERAKTELGWTPRFTLEQMCEDFWRWQTMNPLGYRTESSAVKSKDSAVVSNGTATESPITNGNH</sequence>
<evidence type="ECO:0000256" key="3">
    <source>
        <dbReference type="ARBA" id="ARBA00002760"/>
    </source>
</evidence>
<evidence type="ECO:0000256" key="8">
    <source>
        <dbReference type="SAM" id="MobiDB-lite"/>
    </source>
</evidence>
<dbReference type="NCBIfam" id="NF007956">
    <property type="entry name" value="PRK10675.1"/>
    <property type="match status" value="1"/>
</dbReference>
<comment type="catalytic activity">
    <reaction evidence="7">
        <text>UDP-alpha-D-glucose = UDP-alpha-D-galactose</text>
        <dbReference type="Rhea" id="RHEA:22168"/>
        <dbReference type="ChEBI" id="CHEBI:58885"/>
        <dbReference type="ChEBI" id="CHEBI:66914"/>
        <dbReference type="EC" id="5.1.3.2"/>
    </reaction>
</comment>
<dbReference type="GO" id="GO:0033499">
    <property type="term" value="P:galactose catabolic process via UDP-galactose, Leloir pathway"/>
    <property type="evidence" value="ECO:0007669"/>
    <property type="project" value="TreeGrafter"/>
</dbReference>
<organism evidence="10 11">
    <name type="scientific">Daphnia sinensis</name>
    <dbReference type="NCBI Taxonomy" id="1820382"/>
    <lineage>
        <taxon>Eukaryota</taxon>
        <taxon>Metazoa</taxon>
        <taxon>Ecdysozoa</taxon>
        <taxon>Arthropoda</taxon>
        <taxon>Crustacea</taxon>
        <taxon>Branchiopoda</taxon>
        <taxon>Diplostraca</taxon>
        <taxon>Cladocera</taxon>
        <taxon>Anomopoda</taxon>
        <taxon>Daphniidae</taxon>
        <taxon>Daphnia</taxon>
        <taxon>Daphnia similis group</taxon>
    </lineage>
</organism>
<keyword evidence="7" id="KW-0119">Carbohydrate metabolism</keyword>
<comment type="subunit">
    <text evidence="7">Homodimer.</text>
</comment>
<evidence type="ECO:0000256" key="2">
    <source>
        <dbReference type="ARBA" id="ARBA00001911"/>
    </source>
</evidence>
<dbReference type="EC" id="5.1.3.2" evidence="7"/>
<dbReference type="Gene3D" id="3.40.50.720">
    <property type="entry name" value="NAD(P)-binding Rossmann-like Domain"/>
    <property type="match status" value="1"/>
</dbReference>
<dbReference type="GO" id="GO:0003978">
    <property type="term" value="F:UDP-glucose 4-epimerase activity"/>
    <property type="evidence" value="ECO:0007669"/>
    <property type="project" value="UniProtKB-UniRule"/>
</dbReference>
<dbReference type="InterPro" id="IPR016040">
    <property type="entry name" value="NAD(P)-bd_dom"/>
</dbReference>
<accession>A0AAD5PYW4</accession>
<evidence type="ECO:0000259" key="9">
    <source>
        <dbReference type="Pfam" id="PF16363"/>
    </source>
</evidence>